<proteinExistence type="inferred from homology"/>
<evidence type="ECO:0000313" key="4">
    <source>
        <dbReference type="Proteomes" id="UP000271337"/>
    </source>
</evidence>
<dbReference type="EMBL" id="QWIL01001625">
    <property type="protein sequence ID" value="RMY01207.1"/>
    <property type="molecule type" value="Genomic_DNA"/>
</dbReference>
<dbReference type="Proteomes" id="UP000271337">
    <property type="component" value="Unassembled WGS sequence"/>
</dbReference>
<dbReference type="PRINTS" id="PR00081">
    <property type="entry name" value="GDHRDH"/>
</dbReference>
<gene>
    <name evidence="3" type="ORF">D0867_11466</name>
</gene>
<accession>A0A3M6YEG0</accession>
<reference evidence="3 4" key="1">
    <citation type="journal article" date="2018" name="BMC Genomics">
        <title>Genomic evidence for intraspecific hybridization in a clonal and extremely halotolerant yeast.</title>
        <authorList>
            <person name="Gostincar C."/>
            <person name="Stajich J.E."/>
            <person name="Zupancic J."/>
            <person name="Zalar P."/>
            <person name="Gunde-Cimerman N."/>
        </authorList>
    </citation>
    <scope>NUCLEOTIDE SEQUENCE [LARGE SCALE GENOMIC DNA]</scope>
    <source>
        <strain evidence="3 4">EXF-6669</strain>
    </source>
</reference>
<dbReference type="Pfam" id="PF13561">
    <property type="entry name" value="adh_short_C2"/>
    <property type="match status" value="1"/>
</dbReference>
<dbReference type="AlphaFoldDB" id="A0A3M6YEG0"/>
<sequence>MSLDLGLKDVHVLITGAAGTFCHINDYYVCLIKADQKSTGGIGLEAVQLFRQIGARVTCHYNTQLGELSNIPNIVPVQADVRDESSVERLFQEAAQKNGGPVSVLIVNHGIWPTNDTPLADMELSQWQNTLAVNLTGPFLLCRAYQRALRDAPQSVKDTANIIFVGSTAGKFGEAGHGDYAASKSALMQGMTLTLKNELVRIAPRGRVNSVSPGWVATPMAQEALKDRGFVERALATTPLQKVAAPGDVARQIAVTASPLLSGHVNGMNIMVDGGMEGRLLFPPGS</sequence>
<dbReference type="OrthoDB" id="10253736at2759"/>
<comment type="caution">
    <text evidence="3">The sequence shown here is derived from an EMBL/GenBank/DDBJ whole genome shotgun (WGS) entry which is preliminary data.</text>
</comment>
<protein>
    <submittedName>
        <fullName evidence="3">Uncharacterized protein</fullName>
    </submittedName>
</protein>
<dbReference type="PANTHER" id="PTHR24321:SF8">
    <property type="entry name" value="ESTRADIOL 17-BETA-DEHYDROGENASE 8-RELATED"/>
    <property type="match status" value="1"/>
</dbReference>
<comment type="similarity">
    <text evidence="1">Belongs to the short-chain dehydrogenases/reductases (SDR) family.</text>
</comment>
<evidence type="ECO:0000256" key="2">
    <source>
        <dbReference type="ARBA" id="ARBA00023002"/>
    </source>
</evidence>
<dbReference type="GO" id="GO:0016491">
    <property type="term" value="F:oxidoreductase activity"/>
    <property type="evidence" value="ECO:0007669"/>
    <property type="project" value="UniProtKB-KW"/>
</dbReference>
<keyword evidence="2" id="KW-0560">Oxidoreductase</keyword>
<evidence type="ECO:0000313" key="3">
    <source>
        <dbReference type="EMBL" id="RMY01207.1"/>
    </source>
</evidence>
<dbReference type="Gene3D" id="3.40.50.720">
    <property type="entry name" value="NAD(P)-binding Rossmann-like Domain"/>
    <property type="match status" value="1"/>
</dbReference>
<name>A0A3M6YEG0_HORWE</name>
<dbReference type="InterPro" id="IPR002347">
    <property type="entry name" value="SDR_fam"/>
</dbReference>
<dbReference type="InterPro" id="IPR036291">
    <property type="entry name" value="NAD(P)-bd_dom_sf"/>
</dbReference>
<evidence type="ECO:0000256" key="1">
    <source>
        <dbReference type="ARBA" id="ARBA00006484"/>
    </source>
</evidence>
<dbReference type="CDD" id="cd05233">
    <property type="entry name" value="SDR_c"/>
    <property type="match status" value="1"/>
</dbReference>
<dbReference type="PANTHER" id="PTHR24321">
    <property type="entry name" value="DEHYDROGENASES, SHORT CHAIN"/>
    <property type="match status" value="1"/>
</dbReference>
<dbReference type="SUPFAM" id="SSF51735">
    <property type="entry name" value="NAD(P)-binding Rossmann-fold domains"/>
    <property type="match status" value="1"/>
</dbReference>
<organism evidence="3 4">
    <name type="scientific">Hortaea werneckii</name>
    <name type="common">Black yeast</name>
    <name type="synonym">Cladosporium werneckii</name>
    <dbReference type="NCBI Taxonomy" id="91943"/>
    <lineage>
        <taxon>Eukaryota</taxon>
        <taxon>Fungi</taxon>
        <taxon>Dikarya</taxon>
        <taxon>Ascomycota</taxon>
        <taxon>Pezizomycotina</taxon>
        <taxon>Dothideomycetes</taxon>
        <taxon>Dothideomycetidae</taxon>
        <taxon>Mycosphaerellales</taxon>
        <taxon>Teratosphaeriaceae</taxon>
        <taxon>Hortaea</taxon>
    </lineage>
</organism>